<keyword evidence="2" id="KW-1185">Reference proteome</keyword>
<organism evidence="1 2">
    <name type="scientific">Vibrio phage ICP1</name>
    <dbReference type="NCBI Taxonomy" id="979525"/>
    <lineage>
        <taxon>Viruses</taxon>
        <taxon>Duplodnaviria</taxon>
        <taxon>Heunggongvirae</taxon>
        <taxon>Uroviricota</taxon>
        <taxon>Caudoviricetes</taxon>
        <taxon>Mohonavirus</taxon>
        <taxon>Mohonavirus ICP1</taxon>
    </lineage>
</organism>
<name>F1D1N8_9CAUD</name>
<reference evidence="1 2" key="1">
    <citation type="journal article" date="2011" name="MBio">
        <title>Evidence of a dominant lineage of Vibrio cholerae-specific lytic bacteriophages shed by cholera patients over a 10-year period in Dhaka, Bangladesh.</title>
        <authorList>
            <person name="Seed K.D."/>
            <person name="Bodi K.L."/>
            <person name="Kropinski A.M."/>
            <person name="Ackermann H.W."/>
            <person name="Calderwood S.B."/>
            <person name="Qadri F."/>
            <person name="Camilli A."/>
        </authorList>
    </citation>
    <scope>NUCLEOTIDE SEQUENCE [LARGE SCALE GENOMIC DNA]</scope>
</reference>
<protein>
    <submittedName>
        <fullName evidence="1">Uncharacterized protein ORF214</fullName>
    </submittedName>
</protein>
<evidence type="ECO:0000313" key="2">
    <source>
        <dbReference type="Proteomes" id="UP000007502"/>
    </source>
</evidence>
<dbReference type="GeneID" id="10228695"/>
<accession>F1D1N8</accession>
<dbReference type="RefSeq" id="YP_004251157.1">
    <property type="nucleotide sequence ID" value="NC_015157.1"/>
</dbReference>
<dbReference type="KEGG" id="vg:10228695"/>
<evidence type="ECO:0000313" key="1">
    <source>
        <dbReference type="EMBL" id="ADX88032.1"/>
    </source>
</evidence>
<sequence length="62" mass="7272">MNLIDFHVLEVLGEPEHYKFEFGECWIVKVIATSYGRESYMEVYCKSEEEALSVKIGYVFQS</sequence>
<proteinExistence type="predicted"/>
<dbReference type="EMBL" id="HQ641347">
    <property type="protein sequence ID" value="ADX88032.1"/>
    <property type="molecule type" value="Genomic_DNA"/>
</dbReference>
<dbReference type="Proteomes" id="UP000007502">
    <property type="component" value="Segment"/>
</dbReference>
<gene>
    <name evidence="1" type="primary">ORF214</name>
</gene>